<dbReference type="Proteomes" id="UP000018144">
    <property type="component" value="Unassembled WGS sequence"/>
</dbReference>
<dbReference type="InterPro" id="IPR043129">
    <property type="entry name" value="ATPase_NBD"/>
</dbReference>
<feature type="compositionally biased region" description="Basic and acidic residues" evidence="4">
    <location>
        <begin position="773"/>
        <end position="782"/>
    </location>
</feature>
<dbReference type="PANTHER" id="PTHR12280">
    <property type="entry name" value="PANTOTHENATE KINASE"/>
    <property type="match status" value="1"/>
</dbReference>
<evidence type="ECO:0000313" key="6">
    <source>
        <dbReference type="Proteomes" id="UP000018144"/>
    </source>
</evidence>
<keyword evidence="1" id="KW-0547">Nucleotide-binding</keyword>
<dbReference type="NCBIfam" id="TIGR00555">
    <property type="entry name" value="panK_eukar"/>
    <property type="match status" value="1"/>
</dbReference>
<sequence>MAGNSQKRKSPDGEQSQTKPTHHEANPEMIRYVDQISREAVSFNQKIRKLLSTVNTESLTGVAEDSGAWGSMIDGLNELALNCAALKAMHKTASQSASQVSATHPTSTTEEARAPTTTPTTPSNKPQRTYVTTPTSVTRKRFLGSEKSRDPELRTPNKKRRMAVASAITTKPPTSTTTTEQTTQAQTPQQNRKRRMDSDEDSATAIPPPTTAKKNKRAHREMSERPTALGKRGRTGEEDCTAESRTDTTGFKRPRGEYFQAGDPPLEYMTDSEEESDGEGDELKPAPPGSVRINVTGAFIVDEDNSSGDGSPTQTGANTPSRNGPETKDIRLPHHKPAVSHMAVDIGGSLAKLVYFTNDPNGIGGKLNFKSFETENIDELINYMLKLKNGEENKEKEDKEGKDGTKKEPLYVMATGGGAYKYFDKIQEKLGVKIYREDEMECLIVGLDFFITEIPFEVFTYTEADPMHFASARSDIYPYLLVNIGSGVSMIKVSGPQQFERIGGSSLGGGTLWGLLALLTGAKTFDDMLGMASRGDNTNVDMLVGDIYGGGYEKIGLKATTIASSFGKVFKKATAPEGGESAADGAEREGEVYEADEVDEVDGAANGAANGADTAGDVAEASTSTTAPLARFAAEDISRSLLYMVSNNIGQIAYLQAQNHGLKHIYFGGSFIRGHAQTMHTLSFGMRYWSKGTKKAYFLRHEGYLGAVGAFLRRQPRNWGRRNSAGESTAERWIPEEKKNAAQVVETVQPEHAAPPAPHKTEAAVGTVQPPTEGEKEKEESS</sequence>
<feature type="compositionally biased region" description="Acidic residues" evidence="4">
    <location>
        <begin position="270"/>
        <end position="280"/>
    </location>
</feature>
<keyword evidence="5" id="KW-0418">Kinase</keyword>
<evidence type="ECO:0000256" key="4">
    <source>
        <dbReference type="SAM" id="MobiDB-lite"/>
    </source>
</evidence>
<dbReference type="STRING" id="1076935.U4LLH5"/>
<proteinExistence type="predicted"/>
<name>U4LLH5_PYROM</name>
<feature type="compositionally biased region" description="Polar residues" evidence="4">
    <location>
        <begin position="124"/>
        <end position="137"/>
    </location>
</feature>
<dbReference type="SUPFAM" id="SSF53067">
    <property type="entry name" value="Actin-like ATPase domain"/>
    <property type="match status" value="2"/>
</dbReference>
<feature type="compositionally biased region" description="Polar residues" evidence="4">
    <location>
        <begin position="307"/>
        <end position="324"/>
    </location>
</feature>
<dbReference type="CDD" id="cd24123">
    <property type="entry name" value="ASKHA_NBD_PanK-II_Pank4"/>
    <property type="match status" value="1"/>
</dbReference>
<evidence type="ECO:0000256" key="1">
    <source>
        <dbReference type="ARBA" id="ARBA00022741"/>
    </source>
</evidence>
<dbReference type="OrthoDB" id="498611at2759"/>
<feature type="compositionally biased region" description="Low complexity" evidence="4">
    <location>
        <begin position="95"/>
        <end position="123"/>
    </location>
</feature>
<feature type="region of interest" description="Disordered" evidence="4">
    <location>
        <begin position="744"/>
        <end position="782"/>
    </location>
</feature>
<gene>
    <name evidence="5" type="ORF">PCON_13071</name>
</gene>
<feature type="region of interest" description="Disordered" evidence="4">
    <location>
        <begin position="1"/>
        <end position="27"/>
    </location>
</feature>
<dbReference type="GO" id="GO:0005829">
    <property type="term" value="C:cytosol"/>
    <property type="evidence" value="ECO:0007669"/>
    <property type="project" value="TreeGrafter"/>
</dbReference>
<feature type="compositionally biased region" description="Basic and acidic residues" evidence="4">
    <location>
        <begin position="143"/>
        <end position="155"/>
    </location>
</feature>
<dbReference type="GO" id="GO:0004594">
    <property type="term" value="F:pantothenate kinase activity"/>
    <property type="evidence" value="ECO:0007669"/>
    <property type="project" value="TreeGrafter"/>
</dbReference>
<feature type="compositionally biased region" description="Basic and acidic residues" evidence="4">
    <location>
        <begin position="234"/>
        <end position="246"/>
    </location>
</feature>
<evidence type="ECO:0000256" key="3">
    <source>
        <dbReference type="ARBA" id="ARBA00022993"/>
    </source>
</evidence>
<reference evidence="5 6" key="1">
    <citation type="journal article" date="2013" name="PLoS Genet.">
        <title>The genome and development-dependent transcriptomes of Pyronema confluens: a window into fungal evolution.</title>
        <authorList>
            <person name="Traeger S."/>
            <person name="Altegoer F."/>
            <person name="Freitag M."/>
            <person name="Gabaldon T."/>
            <person name="Kempken F."/>
            <person name="Kumar A."/>
            <person name="Marcet-Houben M."/>
            <person name="Poggeler S."/>
            <person name="Stajich J.E."/>
            <person name="Nowrousian M."/>
        </authorList>
    </citation>
    <scope>NUCLEOTIDE SEQUENCE [LARGE SCALE GENOMIC DNA]</scope>
    <source>
        <strain evidence="6">CBS 100304</strain>
        <tissue evidence="5">Vegetative mycelium</tissue>
    </source>
</reference>
<dbReference type="Gene3D" id="3.30.420.40">
    <property type="match status" value="1"/>
</dbReference>
<dbReference type="PANTHER" id="PTHR12280:SF20">
    <property type="entry name" value="4'-PHOSPHOPANTETHEINE PHOSPHATASE"/>
    <property type="match status" value="1"/>
</dbReference>
<accession>U4LLH5</accession>
<dbReference type="EMBL" id="HF935844">
    <property type="protein sequence ID" value="CCX32422.1"/>
    <property type="molecule type" value="Genomic_DNA"/>
</dbReference>
<evidence type="ECO:0000256" key="2">
    <source>
        <dbReference type="ARBA" id="ARBA00022840"/>
    </source>
</evidence>
<dbReference type="GO" id="GO:0005524">
    <property type="term" value="F:ATP binding"/>
    <property type="evidence" value="ECO:0007669"/>
    <property type="project" value="UniProtKB-KW"/>
</dbReference>
<feature type="region of interest" description="Disordered" evidence="4">
    <location>
        <begin position="95"/>
        <end position="331"/>
    </location>
</feature>
<dbReference type="AlphaFoldDB" id="U4LLH5"/>
<keyword evidence="3" id="KW-0173">Coenzyme A biosynthesis</keyword>
<feature type="compositionally biased region" description="Low complexity" evidence="4">
    <location>
        <begin position="169"/>
        <end position="190"/>
    </location>
</feature>
<dbReference type="GO" id="GO:0005634">
    <property type="term" value="C:nucleus"/>
    <property type="evidence" value="ECO:0007669"/>
    <property type="project" value="TreeGrafter"/>
</dbReference>
<dbReference type="GO" id="GO:0015937">
    <property type="term" value="P:coenzyme A biosynthetic process"/>
    <property type="evidence" value="ECO:0007669"/>
    <property type="project" value="UniProtKB-KW"/>
</dbReference>
<dbReference type="Gene3D" id="3.30.420.510">
    <property type="match status" value="1"/>
</dbReference>
<organism evidence="5 6">
    <name type="scientific">Pyronema omphalodes (strain CBS 100304)</name>
    <name type="common">Pyronema confluens</name>
    <dbReference type="NCBI Taxonomy" id="1076935"/>
    <lineage>
        <taxon>Eukaryota</taxon>
        <taxon>Fungi</taxon>
        <taxon>Dikarya</taxon>
        <taxon>Ascomycota</taxon>
        <taxon>Pezizomycotina</taxon>
        <taxon>Pezizomycetes</taxon>
        <taxon>Pezizales</taxon>
        <taxon>Pyronemataceae</taxon>
        <taxon>Pyronema</taxon>
    </lineage>
</organism>
<dbReference type="InterPro" id="IPR004567">
    <property type="entry name" value="Type_II_PanK"/>
</dbReference>
<dbReference type="eggNOG" id="KOG2201">
    <property type="taxonomic scope" value="Eukaryota"/>
</dbReference>
<keyword evidence="5" id="KW-0808">Transferase</keyword>
<keyword evidence="6" id="KW-1185">Reference proteome</keyword>
<keyword evidence="2" id="KW-0067">ATP-binding</keyword>
<evidence type="ECO:0000313" key="5">
    <source>
        <dbReference type="EMBL" id="CCX32422.1"/>
    </source>
</evidence>
<dbReference type="Pfam" id="PF03630">
    <property type="entry name" value="Fumble"/>
    <property type="match status" value="1"/>
</dbReference>
<protein>
    <submittedName>
        <fullName evidence="5">Similar to Pantothenate kinase 1 acc. no. O80765</fullName>
    </submittedName>
</protein>